<evidence type="ECO:0000256" key="2">
    <source>
        <dbReference type="ARBA" id="ARBA00006523"/>
    </source>
</evidence>
<keyword evidence="3" id="KW-0813">Transport</keyword>
<dbReference type="InterPro" id="IPR020846">
    <property type="entry name" value="MFS_dom"/>
</dbReference>
<evidence type="ECO:0000259" key="10">
    <source>
        <dbReference type="PROSITE" id="PS50850"/>
    </source>
</evidence>
<comment type="subcellular location">
    <subcellularLocation>
        <location evidence="1">Cell membrane</location>
        <topology evidence="1">Multi-pass membrane protein</topology>
    </subcellularLocation>
</comment>
<evidence type="ECO:0000256" key="7">
    <source>
        <dbReference type="ARBA" id="ARBA00022989"/>
    </source>
</evidence>
<keyword evidence="7 9" id="KW-1133">Transmembrane helix</keyword>
<evidence type="ECO:0000313" key="12">
    <source>
        <dbReference type="Proteomes" id="UP001595912"/>
    </source>
</evidence>
<dbReference type="CDD" id="cd17471">
    <property type="entry name" value="MFS_Set"/>
    <property type="match status" value="1"/>
</dbReference>
<feature type="transmembrane region" description="Helical" evidence="9">
    <location>
        <begin position="173"/>
        <end position="194"/>
    </location>
</feature>
<evidence type="ECO:0000256" key="4">
    <source>
        <dbReference type="ARBA" id="ARBA00022475"/>
    </source>
</evidence>
<feature type="transmembrane region" description="Helical" evidence="9">
    <location>
        <begin position="380"/>
        <end position="401"/>
    </location>
</feature>
<dbReference type="Proteomes" id="UP001595912">
    <property type="component" value="Unassembled WGS sequence"/>
</dbReference>
<evidence type="ECO:0000313" key="11">
    <source>
        <dbReference type="EMBL" id="MFC5003204.1"/>
    </source>
</evidence>
<keyword evidence="6 9" id="KW-0812">Transmembrane</keyword>
<accession>A0ABV9W5J4</accession>
<keyword evidence="8 9" id="KW-0472">Membrane</keyword>
<feature type="transmembrane region" description="Helical" evidence="9">
    <location>
        <begin position="320"/>
        <end position="338"/>
    </location>
</feature>
<gene>
    <name evidence="11" type="ORF">ACFPIJ_35910</name>
</gene>
<organism evidence="11 12">
    <name type="scientific">Dactylosporangium cerinum</name>
    <dbReference type="NCBI Taxonomy" id="1434730"/>
    <lineage>
        <taxon>Bacteria</taxon>
        <taxon>Bacillati</taxon>
        <taxon>Actinomycetota</taxon>
        <taxon>Actinomycetes</taxon>
        <taxon>Micromonosporales</taxon>
        <taxon>Micromonosporaceae</taxon>
        <taxon>Dactylosporangium</taxon>
    </lineage>
</organism>
<feature type="transmembrane region" description="Helical" evidence="9">
    <location>
        <begin position="224"/>
        <end position="242"/>
    </location>
</feature>
<feature type="domain" description="Major facilitator superfamily (MFS) profile" evidence="10">
    <location>
        <begin position="15"/>
        <end position="402"/>
    </location>
</feature>
<keyword evidence="4" id="KW-1003">Cell membrane</keyword>
<protein>
    <submittedName>
        <fullName evidence="11">Sugar efflux transporter</fullName>
    </submittedName>
</protein>
<feature type="transmembrane region" description="Helical" evidence="9">
    <location>
        <begin position="262"/>
        <end position="280"/>
    </location>
</feature>
<reference evidence="12" key="1">
    <citation type="journal article" date="2019" name="Int. J. Syst. Evol. Microbiol.">
        <title>The Global Catalogue of Microorganisms (GCM) 10K type strain sequencing project: providing services to taxonomists for standard genome sequencing and annotation.</title>
        <authorList>
            <consortium name="The Broad Institute Genomics Platform"/>
            <consortium name="The Broad Institute Genome Sequencing Center for Infectious Disease"/>
            <person name="Wu L."/>
            <person name="Ma J."/>
        </authorList>
    </citation>
    <scope>NUCLEOTIDE SEQUENCE [LARGE SCALE GENOMIC DNA]</scope>
    <source>
        <strain evidence="12">CGMCC 4.7152</strain>
    </source>
</reference>
<feature type="transmembrane region" description="Helical" evidence="9">
    <location>
        <begin position="292"/>
        <end position="314"/>
    </location>
</feature>
<dbReference type="PANTHER" id="PTHR23535:SF2">
    <property type="entry name" value="SUGAR EFFLUX TRANSPORTER A-RELATED"/>
    <property type="match status" value="1"/>
</dbReference>
<feature type="transmembrane region" description="Helical" evidence="9">
    <location>
        <begin position="12"/>
        <end position="40"/>
    </location>
</feature>
<evidence type="ECO:0000256" key="5">
    <source>
        <dbReference type="ARBA" id="ARBA00022597"/>
    </source>
</evidence>
<keyword evidence="12" id="KW-1185">Reference proteome</keyword>
<feature type="transmembrane region" description="Helical" evidence="9">
    <location>
        <begin position="141"/>
        <end position="167"/>
    </location>
</feature>
<keyword evidence="5" id="KW-0762">Sugar transport</keyword>
<feature type="transmembrane region" description="Helical" evidence="9">
    <location>
        <begin position="83"/>
        <end position="101"/>
    </location>
</feature>
<dbReference type="InterPro" id="IPR011701">
    <property type="entry name" value="MFS"/>
</dbReference>
<comment type="caution">
    <text evidence="11">The sequence shown here is derived from an EMBL/GenBank/DDBJ whole genome shotgun (WGS) entry which is preliminary data.</text>
</comment>
<name>A0ABV9W5J4_9ACTN</name>
<dbReference type="EMBL" id="JBHSIU010000046">
    <property type="protein sequence ID" value="MFC5003204.1"/>
    <property type="molecule type" value="Genomic_DNA"/>
</dbReference>
<proteinExistence type="inferred from homology"/>
<evidence type="ECO:0000256" key="3">
    <source>
        <dbReference type="ARBA" id="ARBA00022448"/>
    </source>
</evidence>
<dbReference type="PANTHER" id="PTHR23535">
    <property type="entry name" value="SUGAR EFFLUX TRANSPORTER A-RELATED"/>
    <property type="match status" value="1"/>
</dbReference>
<evidence type="ECO:0000256" key="8">
    <source>
        <dbReference type="ARBA" id="ARBA00023136"/>
    </source>
</evidence>
<evidence type="ECO:0000256" key="9">
    <source>
        <dbReference type="SAM" id="Phobius"/>
    </source>
</evidence>
<sequence>MTLAAPPRQRPLTRALVPLGLMFLAVGISVAVIFPFLSLFLSTAVHADPLRVTIFLVASPLTGVLIASPIGRASDRWPIRRKILIGAALAGLAGSVATMFIRDYYVLLALNMPLFAVAGVLFPQSFAYARQVLERDSPGHAAMGISALRTVFSLAWVGGPALAAVLLDVGGFRLVYAMAAVTYAIAALVAVVWLEDIDPPAPVVVDAGGDQPVVSKDASSPARWVIPLTVVAFVLMQVPMTLGVQALPLFVAEDLHSDASRAGLILGLCAALEIPLMLGLGALTTRFRLRPLLLIGAACGVAYYAIAFVAPNIWVLASAQIVNALFIAAISGVGISYVQDLLPNEPGRATTLYTNTFPIGSILAGPLFGVAAYLGYRSAFGMGSALLAAGLVLLFVAGVGARPSRAAT</sequence>
<feature type="transmembrane region" description="Helical" evidence="9">
    <location>
        <begin position="52"/>
        <end position="71"/>
    </location>
</feature>
<evidence type="ECO:0000256" key="1">
    <source>
        <dbReference type="ARBA" id="ARBA00004651"/>
    </source>
</evidence>
<dbReference type="Pfam" id="PF07690">
    <property type="entry name" value="MFS_1"/>
    <property type="match status" value="1"/>
</dbReference>
<dbReference type="Gene3D" id="1.20.1250.20">
    <property type="entry name" value="MFS general substrate transporter like domains"/>
    <property type="match status" value="2"/>
</dbReference>
<dbReference type="PROSITE" id="PS50850">
    <property type="entry name" value="MFS"/>
    <property type="match status" value="1"/>
</dbReference>
<comment type="similarity">
    <text evidence="2">Belongs to the major facilitator superfamily. Set transporter family.</text>
</comment>
<dbReference type="SUPFAM" id="SSF103473">
    <property type="entry name" value="MFS general substrate transporter"/>
    <property type="match status" value="1"/>
</dbReference>
<dbReference type="RefSeq" id="WP_380121998.1">
    <property type="nucleotide sequence ID" value="NZ_JBHSIU010000046.1"/>
</dbReference>
<dbReference type="InterPro" id="IPR036259">
    <property type="entry name" value="MFS_trans_sf"/>
</dbReference>
<feature type="transmembrane region" description="Helical" evidence="9">
    <location>
        <begin position="107"/>
        <end position="129"/>
    </location>
</feature>
<feature type="transmembrane region" description="Helical" evidence="9">
    <location>
        <begin position="350"/>
        <end position="374"/>
    </location>
</feature>
<evidence type="ECO:0000256" key="6">
    <source>
        <dbReference type="ARBA" id="ARBA00022692"/>
    </source>
</evidence>